<evidence type="ECO:0000256" key="9">
    <source>
        <dbReference type="SAM" id="SignalP"/>
    </source>
</evidence>
<dbReference type="InterPro" id="IPR002401">
    <property type="entry name" value="Cyt_P450_E_grp-I"/>
</dbReference>
<dbReference type="EMBL" id="JAUEPR010000002">
    <property type="protein sequence ID" value="KAK0489381.1"/>
    <property type="molecule type" value="Genomic_DNA"/>
</dbReference>
<dbReference type="PRINTS" id="PR00385">
    <property type="entry name" value="P450"/>
</dbReference>
<feature type="signal peptide" evidence="9">
    <location>
        <begin position="1"/>
        <end position="18"/>
    </location>
</feature>
<dbReference type="Gene3D" id="1.10.630.10">
    <property type="entry name" value="Cytochrome P450"/>
    <property type="match status" value="1"/>
</dbReference>
<dbReference type="InterPro" id="IPR001128">
    <property type="entry name" value="Cyt_P450"/>
</dbReference>
<feature type="binding site" description="axial binding residue" evidence="8">
    <location>
        <position position="446"/>
    </location>
    <ligand>
        <name>heme</name>
        <dbReference type="ChEBI" id="CHEBI:30413"/>
    </ligand>
    <ligandPart>
        <name>Fe</name>
        <dbReference type="ChEBI" id="CHEBI:18248"/>
    </ligandPart>
</feature>
<evidence type="ECO:0000256" key="2">
    <source>
        <dbReference type="ARBA" id="ARBA00010617"/>
    </source>
</evidence>
<evidence type="ECO:0000256" key="8">
    <source>
        <dbReference type="PIRSR" id="PIRSR602401-1"/>
    </source>
</evidence>
<dbReference type="AlphaFoldDB" id="A0AA39PTA6"/>
<evidence type="ECO:0000256" key="5">
    <source>
        <dbReference type="ARBA" id="ARBA00023002"/>
    </source>
</evidence>
<dbReference type="InterPro" id="IPR036396">
    <property type="entry name" value="Cyt_P450_sf"/>
</dbReference>
<reference evidence="10" key="1">
    <citation type="submission" date="2023-06" db="EMBL/GenBank/DDBJ databases">
        <authorList>
            <consortium name="Lawrence Berkeley National Laboratory"/>
            <person name="Ahrendt S."/>
            <person name="Sahu N."/>
            <person name="Indic B."/>
            <person name="Wong-Bajracharya J."/>
            <person name="Merenyi Z."/>
            <person name="Ke H.-M."/>
            <person name="Monk M."/>
            <person name="Kocsube S."/>
            <person name="Drula E."/>
            <person name="Lipzen A."/>
            <person name="Balint B."/>
            <person name="Henrissat B."/>
            <person name="Andreopoulos B."/>
            <person name="Martin F.M."/>
            <person name="Harder C.B."/>
            <person name="Rigling D."/>
            <person name="Ford K.L."/>
            <person name="Foster G.D."/>
            <person name="Pangilinan J."/>
            <person name="Papanicolaou A."/>
            <person name="Barry K."/>
            <person name="LaButti K."/>
            <person name="Viragh M."/>
            <person name="Koriabine M."/>
            <person name="Yan M."/>
            <person name="Riley R."/>
            <person name="Champramary S."/>
            <person name="Plett K.L."/>
            <person name="Tsai I.J."/>
            <person name="Slot J."/>
            <person name="Sipos G."/>
            <person name="Plett J."/>
            <person name="Nagy L.G."/>
            <person name="Grigoriev I.V."/>
        </authorList>
    </citation>
    <scope>NUCLEOTIDE SEQUENCE</scope>
    <source>
        <strain evidence="10">ICMP 16352</strain>
    </source>
</reference>
<dbReference type="PANTHER" id="PTHR24292:SF102">
    <property type="entry name" value="CYTOCHROME P450 FAMILY-RELATED"/>
    <property type="match status" value="1"/>
</dbReference>
<dbReference type="GO" id="GO:0016705">
    <property type="term" value="F:oxidoreductase activity, acting on paired donors, with incorporation or reduction of molecular oxygen"/>
    <property type="evidence" value="ECO:0007669"/>
    <property type="project" value="InterPro"/>
</dbReference>
<keyword evidence="7" id="KW-0503">Monooxygenase</keyword>
<dbReference type="CDD" id="cd11070">
    <property type="entry name" value="CYP56-like"/>
    <property type="match status" value="1"/>
</dbReference>
<evidence type="ECO:0000256" key="6">
    <source>
        <dbReference type="ARBA" id="ARBA00023004"/>
    </source>
</evidence>
<comment type="cofactor">
    <cofactor evidence="1 8">
        <name>heme</name>
        <dbReference type="ChEBI" id="CHEBI:30413"/>
    </cofactor>
</comment>
<keyword evidence="9" id="KW-0732">Signal</keyword>
<gene>
    <name evidence="10" type="ORF">IW261DRAFT_1356741</name>
</gene>
<keyword evidence="6 8" id="KW-0408">Iron</keyword>
<comment type="caution">
    <text evidence="10">The sequence shown here is derived from an EMBL/GenBank/DDBJ whole genome shotgun (WGS) entry which is preliminary data.</text>
</comment>
<name>A0AA39PTA6_9AGAR</name>
<proteinExistence type="inferred from homology"/>
<keyword evidence="11" id="KW-1185">Reference proteome</keyword>
<dbReference type="GO" id="GO:0020037">
    <property type="term" value="F:heme binding"/>
    <property type="evidence" value="ECO:0007669"/>
    <property type="project" value="InterPro"/>
</dbReference>
<keyword evidence="4 8" id="KW-0479">Metal-binding</keyword>
<sequence>MFLVLCFSLFGLWIIQKAMEFYRNVKAIGYHPGSRKILGESHPVVLLWRILGWEDSDRVFEKKYQTFHDAGWDIISEVSAFPPGVRFDVTDDALIKEITSSRSCFPKPVKLYEVLSVFGSNIVASEGERWKKYRKICAPAFSDANNKLVWDETMKTMQELFHDVWGDEEISTSENVLDVTLAISQFIIGIAGFGRNMSWQKESNIPEGHNMTFRDALSGTCHGSLIKIFVPRLTMGLTARWRQVRAAYDEFELYMLEMIRDRRTSHEKEERHDLLSSLLDANEGDISYLSEGELMGNIFIFFLAGHETTAHTLAYAFTLLALYPDVQEKLYQHIDSIIPDNRVPTYETLPLFTYSLAVFNETLRMFPVVTAIPKISAEDTVLIATSATGERATIPVPKGASIFLDVPGLHYNPRYWKDPDTFNPSRFLGDWPKEAFMPFSLAARACLGRGFAETEAIAVITILISRYKIEVTEELQFRGETFEEKKKRLLKSKGSVLLTPLRMPLTFRRR</sequence>
<dbReference type="InterPro" id="IPR050476">
    <property type="entry name" value="Insect_CytP450_Detox"/>
</dbReference>
<comment type="similarity">
    <text evidence="2">Belongs to the cytochrome P450 family.</text>
</comment>
<keyword evidence="3 8" id="KW-0349">Heme</keyword>
<evidence type="ECO:0000256" key="3">
    <source>
        <dbReference type="ARBA" id="ARBA00022617"/>
    </source>
</evidence>
<evidence type="ECO:0000313" key="10">
    <source>
        <dbReference type="EMBL" id="KAK0489381.1"/>
    </source>
</evidence>
<dbReference type="Proteomes" id="UP001175227">
    <property type="component" value="Unassembled WGS sequence"/>
</dbReference>
<dbReference type="PANTHER" id="PTHR24292">
    <property type="entry name" value="CYTOCHROME P450"/>
    <property type="match status" value="1"/>
</dbReference>
<keyword evidence="5" id="KW-0560">Oxidoreductase</keyword>
<feature type="chain" id="PRO_5041461714" evidence="9">
    <location>
        <begin position="19"/>
        <end position="510"/>
    </location>
</feature>
<evidence type="ECO:0000256" key="7">
    <source>
        <dbReference type="ARBA" id="ARBA00023033"/>
    </source>
</evidence>
<evidence type="ECO:0000256" key="4">
    <source>
        <dbReference type="ARBA" id="ARBA00022723"/>
    </source>
</evidence>
<accession>A0AA39PTA6</accession>
<dbReference type="SUPFAM" id="SSF48264">
    <property type="entry name" value="Cytochrome P450"/>
    <property type="match status" value="1"/>
</dbReference>
<evidence type="ECO:0000313" key="11">
    <source>
        <dbReference type="Proteomes" id="UP001175227"/>
    </source>
</evidence>
<organism evidence="10 11">
    <name type="scientific">Armillaria novae-zelandiae</name>
    <dbReference type="NCBI Taxonomy" id="153914"/>
    <lineage>
        <taxon>Eukaryota</taxon>
        <taxon>Fungi</taxon>
        <taxon>Dikarya</taxon>
        <taxon>Basidiomycota</taxon>
        <taxon>Agaricomycotina</taxon>
        <taxon>Agaricomycetes</taxon>
        <taxon>Agaricomycetidae</taxon>
        <taxon>Agaricales</taxon>
        <taxon>Marasmiineae</taxon>
        <taxon>Physalacriaceae</taxon>
        <taxon>Armillaria</taxon>
    </lineage>
</organism>
<dbReference type="GO" id="GO:0004497">
    <property type="term" value="F:monooxygenase activity"/>
    <property type="evidence" value="ECO:0007669"/>
    <property type="project" value="UniProtKB-KW"/>
</dbReference>
<dbReference type="GO" id="GO:0005506">
    <property type="term" value="F:iron ion binding"/>
    <property type="evidence" value="ECO:0007669"/>
    <property type="project" value="InterPro"/>
</dbReference>
<protein>
    <submittedName>
        <fullName evidence="10">Cytochrome P450</fullName>
    </submittedName>
</protein>
<evidence type="ECO:0000256" key="1">
    <source>
        <dbReference type="ARBA" id="ARBA00001971"/>
    </source>
</evidence>
<dbReference type="Pfam" id="PF00067">
    <property type="entry name" value="p450"/>
    <property type="match status" value="1"/>
</dbReference>
<dbReference type="PRINTS" id="PR00463">
    <property type="entry name" value="EP450I"/>
</dbReference>